<evidence type="ECO:0008006" key="3">
    <source>
        <dbReference type="Google" id="ProtNLM"/>
    </source>
</evidence>
<organism evidence="1 2">
    <name type="scientific">Amblyomma americanum</name>
    <name type="common">Lone star tick</name>
    <dbReference type="NCBI Taxonomy" id="6943"/>
    <lineage>
        <taxon>Eukaryota</taxon>
        <taxon>Metazoa</taxon>
        <taxon>Ecdysozoa</taxon>
        <taxon>Arthropoda</taxon>
        <taxon>Chelicerata</taxon>
        <taxon>Arachnida</taxon>
        <taxon>Acari</taxon>
        <taxon>Parasitiformes</taxon>
        <taxon>Ixodida</taxon>
        <taxon>Ixodoidea</taxon>
        <taxon>Ixodidae</taxon>
        <taxon>Amblyomminae</taxon>
        <taxon>Amblyomma</taxon>
    </lineage>
</organism>
<dbReference type="GO" id="GO:0004222">
    <property type="term" value="F:metalloendopeptidase activity"/>
    <property type="evidence" value="ECO:0007669"/>
    <property type="project" value="InterPro"/>
</dbReference>
<comment type="caution">
    <text evidence="1">The sequence shown here is derived from an EMBL/GenBank/DDBJ whole genome shotgun (WGS) entry which is preliminary data.</text>
</comment>
<dbReference type="EMBL" id="JARKHS020025206">
    <property type="protein sequence ID" value="KAK8767666.1"/>
    <property type="molecule type" value="Genomic_DNA"/>
</dbReference>
<proteinExistence type="predicted"/>
<dbReference type="Gene3D" id="3.40.390.10">
    <property type="entry name" value="Collagenase (Catalytic Domain)"/>
    <property type="match status" value="1"/>
</dbReference>
<dbReference type="PROSITE" id="PS51885">
    <property type="entry name" value="NEPRILYSIN"/>
    <property type="match status" value="1"/>
</dbReference>
<dbReference type="InterPro" id="IPR024079">
    <property type="entry name" value="MetalloPept_cat_dom_sf"/>
</dbReference>
<dbReference type="SUPFAM" id="SSF55486">
    <property type="entry name" value="Metalloproteases ('zincins'), catalytic domain"/>
    <property type="match status" value="1"/>
</dbReference>
<protein>
    <recommendedName>
        <fullName evidence="3">M13 family peptidase</fullName>
    </recommendedName>
</protein>
<accession>A0AAQ4DYX6</accession>
<keyword evidence="2" id="KW-1185">Reference proteome</keyword>
<dbReference type="Proteomes" id="UP001321473">
    <property type="component" value="Unassembled WGS sequence"/>
</dbReference>
<evidence type="ECO:0000313" key="1">
    <source>
        <dbReference type="EMBL" id="KAK8767666.1"/>
    </source>
</evidence>
<reference evidence="1 2" key="1">
    <citation type="journal article" date="2023" name="Arcadia Sci">
        <title>De novo assembly of a long-read Amblyomma americanum tick genome.</title>
        <authorList>
            <person name="Chou S."/>
            <person name="Poskanzer K.E."/>
            <person name="Rollins M."/>
            <person name="Thuy-Boun P.S."/>
        </authorList>
    </citation>
    <scope>NUCLEOTIDE SEQUENCE [LARGE SCALE GENOMIC DNA]</scope>
    <source>
        <strain evidence="1">F_SG_1</strain>
        <tissue evidence="1">Salivary glands</tissue>
    </source>
</reference>
<dbReference type="AlphaFoldDB" id="A0AAQ4DYX6"/>
<name>A0AAQ4DYX6_AMBAM</name>
<evidence type="ECO:0000313" key="2">
    <source>
        <dbReference type="Proteomes" id="UP001321473"/>
    </source>
</evidence>
<dbReference type="PANTHER" id="PTHR11733:SF241">
    <property type="entry name" value="GH26575P-RELATED"/>
    <property type="match status" value="1"/>
</dbReference>
<dbReference type="InterPro" id="IPR000718">
    <property type="entry name" value="Peptidase_M13"/>
</dbReference>
<dbReference type="GO" id="GO:0016485">
    <property type="term" value="P:protein processing"/>
    <property type="evidence" value="ECO:0007669"/>
    <property type="project" value="TreeGrafter"/>
</dbReference>
<gene>
    <name evidence="1" type="ORF">V5799_005555</name>
</gene>
<dbReference type="GO" id="GO:0005886">
    <property type="term" value="C:plasma membrane"/>
    <property type="evidence" value="ECO:0007669"/>
    <property type="project" value="TreeGrafter"/>
</dbReference>
<dbReference type="PANTHER" id="PTHR11733">
    <property type="entry name" value="ZINC METALLOPROTEASE FAMILY M13 NEPRILYSIN-RELATED"/>
    <property type="match status" value="1"/>
</dbReference>
<sequence length="462" mass="52467">MMEWQAALEGMNGSGEYHRRWKKMKFMPASDSAIYRSYETRMTIFRMFSDKVGSKREALPQFSLGAASVYTSFASDLTQLLNEHIKTNLNFTKDDVMTFEDAHLLEVVNAAFARFNNAELLQHVLWLFIDVYGPIADPTLLIPPGNGQESNKTWLRYCSFQVESSYYLLVNALFVISHLTPVERQFISELTGTIHLKAVQLIRDANWLEWRSKSMAIAKLEGLQTVLWPRHEFLTEDSLSDIYRSFPDNASSFSDYWLRTRQALRNYTAQNPQLTSELLGAPGGYDQIISYVHVLNTEFVSMAALASPLFYESGTQAMLYGGLGYQYARQLVRALDSTGVTVDAYGSIVPQWLSGSSAADYWKRVKCLGAVDEDIFPDLPALELAYLAYISATQMQGPKLFPSKTEEQVFFMTACLGMCKHQRGRSEKSCNKALVAFRPFAEAFQCDSSSEMRFPEKCPFFR</sequence>